<accession>A0A2D1UBW9</accession>
<dbReference type="OrthoDB" id="977150at2"/>
<dbReference type="KEGG" id="pgs:CPT03_01170"/>
<evidence type="ECO:0000313" key="2">
    <source>
        <dbReference type="Proteomes" id="UP000223749"/>
    </source>
</evidence>
<evidence type="ECO:0000313" key="1">
    <source>
        <dbReference type="EMBL" id="ATP59093.1"/>
    </source>
</evidence>
<dbReference type="AlphaFoldDB" id="A0A2D1UBW9"/>
<proteinExistence type="predicted"/>
<keyword evidence="2" id="KW-1185">Reference proteome</keyword>
<dbReference type="EMBL" id="CP024091">
    <property type="protein sequence ID" value="ATP59093.1"/>
    <property type="molecule type" value="Genomic_DNA"/>
</dbReference>
<organism evidence="1 2">
    <name type="scientific">Pedobacter ginsengisoli</name>
    <dbReference type="NCBI Taxonomy" id="363852"/>
    <lineage>
        <taxon>Bacteria</taxon>
        <taxon>Pseudomonadati</taxon>
        <taxon>Bacteroidota</taxon>
        <taxon>Sphingobacteriia</taxon>
        <taxon>Sphingobacteriales</taxon>
        <taxon>Sphingobacteriaceae</taxon>
        <taxon>Pedobacter</taxon>
    </lineage>
</organism>
<reference evidence="1 2" key="1">
    <citation type="submission" date="2017-10" db="EMBL/GenBank/DDBJ databases">
        <title>Whole genome of Pedobacter ginsengisoli T01R-27 isolated from tomato rhizosphere.</title>
        <authorList>
            <person name="Weon H.-Y."/>
            <person name="Lee S.A."/>
            <person name="Sang M.K."/>
            <person name="Song J."/>
        </authorList>
    </citation>
    <scope>NUCLEOTIDE SEQUENCE [LARGE SCALE GENOMIC DNA]</scope>
    <source>
        <strain evidence="1 2">T01R-27</strain>
    </source>
</reference>
<gene>
    <name evidence="1" type="ORF">CPT03_01170</name>
</gene>
<evidence type="ECO:0008006" key="3">
    <source>
        <dbReference type="Google" id="ProtNLM"/>
    </source>
</evidence>
<name>A0A2D1UBW9_9SPHI</name>
<dbReference type="Proteomes" id="UP000223749">
    <property type="component" value="Chromosome"/>
</dbReference>
<sequence length="289" mass="33059">MGTVISQAVNSAARDSLITRRYLHNREYSDIYKENGDLSYISPRGELAGPIKYIINGRITKTYMILAIPELPVAFAMVPDFTVKVIDERSSGVRTPSLKLGGTFYFRLSKSVSNYKYATLKFTHHSNGQDGEALDSTGRINTRDGNFSTNYLTIGYNSGTKTSAVNAVSYSFNHYAGFEWHKWFHYEKALTHDYGFTRIIYDFSLRRYVKKKENWRSDIGLNYAVNAMQNYGALAIKKRLNIEGSFNYSFPFMNNVFLMAAVGYYGEDPYNIYYRNKYSYLRLGVSSGL</sequence>
<protein>
    <recommendedName>
        <fullName evidence="3">Phosphatidylcholine 1-acylhydrolase</fullName>
    </recommendedName>
</protein>